<sequence>MPKSTSYHWSFHRHFSPLVCQTAFPPERTITPPPLTQHKLFAREDLAVQSQLVEAPIPQQGSTPHIKVLIPKPRGEVSRINRGGYNLQEKLGWPATDYEEIRGFVIQLAREYLNTTRPWGRQFPDQLQIVFRKVKERFPLLCDYEGDWVVSDFLRVYLKNSSAGRAS</sequence>
<reference evidence="1" key="1">
    <citation type="submission" date="2021-03" db="EMBL/GenBank/DDBJ databases">
        <title>Evolutionary innovations through gain and loss of genes in the ectomycorrhizal Boletales.</title>
        <authorList>
            <person name="Wu G."/>
            <person name="Miyauchi S."/>
            <person name="Morin E."/>
            <person name="Yang Z.-L."/>
            <person name="Xu J."/>
            <person name="Martin F.M."/>
        </authorList>
    </citation>
    <scope>NUCLEOTIDE SEQUENCE</scope>
    <source>
        <strain evidence="1">BR01</strain>
    </source>
</reference>
<evidence type="ECO:0000313" key="1">
    <source>
        <dbReference type="EMBL" id="KAG6372573.1"/>
    </source>
</evidence>
<proteinExistence type="predicted"/>
<dbReference type="AlphaFoldDB" id="A0A8I3A719"/>
<comment type="caution">
    <text evidence="1">The sequence shown here is derived from an EMBL/GenBank/DDBJ whole genome shotgun (WGS) entry which is preliminary data.</text>
</comment>
<evidence type="ECO:0000313" key="2">
    <source>
        <dbReference type="Proteomes" id="UP000683000"/>
    </source>
</evidence>
<dbReference type="OrthoDB" id="2686745at2759"/>
<protein>
    <submittedName>
        <fullName evidence="1">Uncharacterized protein</fullName>
    </submittedName>
</protein>
<accession>A0A8I3A719</accession>
<dbReference type="Proteomes" id="UP000683000">
    <property type="component" value="Unassembled WGS sequence"/>
</dbReference>
<keyword evidence="2" id="KW-1185">Reference proteome</keyword>
<gene>
    <name evidence="1" type="ORF">JVT61DRAFT_7686</name>
</gene>
<dbReference type="EMBL" id="JAGFBS010000027">
    <property type="protein sequence ID" value="KAG6372573.1"/>
    <property type="molecule type" value="Genomic_DNA"/>
</dbReference>
<organism evidence="1 2">
    <name type="scientific">Boletus reticuloceps</name>
    <dbReference type="NCBI Taxonomy" id="495285"/>
    <lineage>
        <taxon>Eukaryota</taxon>
        <taxon>Fungi</taxon>
        <taxon>Dikarya</taxon>
        <taxon>Basidiomycota</taxon>
        <taxon>Agaricomycotina</taxon>
        <taxon>Agaricomycetes</taxon>
        <taxon>Agaricomycetidae</taxon>
        <taxon>Boletales</taxon>
        <taxon>Boletineae</taxon>
        <taxon>Boletaceae</taxon>
        <taxon>Boletoideae</taxon>
        <taxon>Boletus</taxon>
    </lineage>
</organism>
<name>A0A8I3A719_9AGAM</name>